<reference evidence="1 2" key="1">
    <citation type="submission" date="2016-10" db="EMBL/GenBank/DDBJ databases">
        <title>Arsenicibacter rosenii gen. nov., sp. nov., an efficient arsenic-methylating bacterium isolated from an arsenic-contaminated paddy soil.</title>
        <authorList>
            <person name="Huang K."/>
        </authorList>
    </citation>
    <scope>NUCLEOTIDE SEQUENCE [LARGE SCALE GENOMIC DNA]</scope>
    <source>
        <strain evidence="1 2">SM-1</strain>
    </source>
</reference>
<gene>
    <name evidence="1" type="ORF">BLX24_11285</name>
</gene>
<comment type="caution">
    <text evidence="1">The sequence shown here is derived from an EMBL/GenBank/DDBJ whole genome shotgun (WGS) entry which is preliminary data.</text>
</comment>
<proteinExistence type="predicted"/>
<name>A0A1S2VK88_9BACT</name>
<dbReference type="OrthoDB" id="116741at2"/>
<dbReference type="Proteomes" id="UP000181790">
    <property type="component" value="Unassembled WGS sequence"/>
</dbReference>
<dbReference type="AlphaFoldDB" id="A0A1S2VK88"/>
<organism evidence="1 2">
    <name type="scientific">Arsenicibacter rosenii</name>
    <dbReference type="NCBI Taxonomy" id="1750698"/>
    <lineage>
        <taxon>Bacteria</taxon>
        <taxon>Pseudomonadati</taxon>
        <taxon>Bacteroidota</taxon>
        <taxon>Cytophagia</taxon>
        <taxon>Cytophagales</taxon>
        <taxon>Spirosomataceae</taxon>
        <taxon>Arsenicibacter</taxon>
    </lineage>
</organism>
<dbReference type="EMBL" id="MORL01000005">
    <property type="protein sequence ID" value="OIN58810.1"/>
    <property type="molecule type" value="Genomic_DNA"/>
</dbReference>
<evidence type="ECO:0000313" key="2">
    <source>
        <dbReference type="Proteomes" id="UP000181790"/>
    </source>
</evidence>
<dbReference type="RefSeq" id="WP_071503261.1">
    <property type="nucleotide sequence ID" value="NZ_MORL01000005.1"/>
</dbReference>
<accession>A0A1S2VK88</accession>
<keyword evidence="2" id="KW-1185">Reference proteome</keyword>
<evidence type="ECO:0000313" key="1">
    <source>
        <dbReference type="EMBL" id="OIN58810.1"/>
    </source>
</evidence>
<protein>
    <submittedName>
        <fullName evidence="1">Uncharacterized protein</fullName>
    </submittedName>
</protein>
<sequence length="218" mass="25153">MSNIAGKAYAMNLLTPLKRRMVWVNKAIFWIAGRPFFQKRSFGGLITLSLIHYARWVIIKDKDLPRLNEKQPKEKLTYGYMLFFSNFNGSWTQYVDSFSMAIPGGLNLLWYKTIGWPDSVPETPFNQYVLSNQIWTEHYYSAYPLASSNDIKSAKKVRESLLDLGRNLNTISPDDFQKQYNATLLALQNDLSQMEPTPVVSLANEAIAKRKRIEADRE</sequence>